<dbReference type="EMBL" id="KI536799">
    <property type="protein sequence ID" value="ESR46561.1"/>
    <property type="molecule type" value="Genomic_DNA"/>
</dbReference>
<dbReference type="AlphaFoldDB" id="V4TAC7"/>
<gene>
    <name evidence="11" type="ORF">CICLE_v10003680mg</name>
</gene>
<keyword evidence="4 7" id="KW-0067">ATP-binding</keyword>
<dbReference type="PROSITE" id="PS50067">
    <property type="entry name" value="KINESIN_MOTOR_2"/>
    <property type="match status" value="1"/>
</dbReference>
<keyword evidence="6 7" id="KW-0505">Motor protein</keyword>
<dbReference type="GO" id="GO:0005874">
    <property type="term" value="C:microtubule"/>
    <property type="evidence" value="ECO:0007669"/>
    <property type="project" value="UniProtKB-KW"/>
</dbReference>
<dbReference type="GO" id="GO:0007018">
    <property type="term" value="P:microtubule-based movement"/>
    <property type="evidence" value="ECO:0007669"/>
    <property type="project" value="InterPro"/>
</dbReference>
<dbReference type="Gene3D" id="3.40.850.10">
    <property type="entry name" value="Kinesin motor domain"/>
    <property type="match status" value="1"/>
</dbReference>
<accession>V4TAC7</accession>
<dbReference type="PROSITE" id="PS00411">
    <property type="entry name" value="KINESIN_MOTOR_1"/>
    <property type="match status" value="1"/>
</dbReference>
<evidence type="ECO:0000259" key="10">
    <source>
        <dbReference type="PROSITE" id="PS50067"/>
    </source>
</evidence>
<reference evidence="11 12" key="1">
    <citation type="submission" date="2013-10" db="EMBL/GenBank/DDBJ databases">
        <authorList>
            <consortium name="International Citrus Genome Consortium"/>
            <person name="Jenkins J."/>
            <person name="Schmutz J."/>
            <person name="Prochnik S."/>
            <person name="Rokhsar D."/>
            <person name="Gmitter F."/>
            <person name="Ollitrault P."/>
            <person name="Machado M."/>
            <person name="Talon M."/>
            <person name="Wincker P."/>
            <person name="Jaillon O."/>
            <person name="Morgante M."/>
        </authorList>
    </citation>
    <scope>NUCLEOTIDE SEQUENCE</scope>
    <source>
        <strain evidence="12">cv. Clemenules</strain>
    </source>
</reference>
<evidence type="ECO:0000256" key="5">
    <source>
        <dbReference type="ARBA" id="ARBA00023054"/>
    </source>
</evidence>
<proteinExistence type="inferred from homology"/>
<feature type="region of interest" description="Disordered" evidence="9">
    <location>
        <begin position="1036"/>
        <end position="1066"/>
    </location>
</feature>
<dbReference type="GO" id="GO:0008017">
    <property type="term" value="F:microtubule binding"/>
    <property type="evidence" value="ECO:0007669"/>
    <property type="project" value="InterPro"/>
</dbReference>
<dbReference type="FunCoup" id="V4TAC7">
    <property type="interactions" value="462"/>
</dbReference>
<dbReference type="STRING" id="85681.V4TAC7"/>
<dbReference type="eggNOG" id="KOG1674">
    <property type="taxonomic scope" value="Eukaryota"/>
</dbReference>
<feature type="domain" description="Kinesin motor" evidence="10">
    <location>
        <begin position="107"/>
        <end position="436"/>
    </location>
</feature>
<keyword evidence="5 8" id="KW-0175">Coiled coil</keyword>
<feature type="binding site" evidence="7">
    <location>
        <begin position="190"/>
        <end position="197"/>
    </location>
    <ligand>
        <name>ATP</name>
        <dbReference type="ChEBI" id="CHEBI:30616"/>
    </ligand>
</feature>
<evidence type="ECO:0000256" key="8">
    <source>
        <dbReference type="SAM" id="Coils"/>
    </source>
</evidence>
<dbReference type="InterPro" id="IPR036961">
    <property type="entry name" value="Kinesin_motor_dom_sf"/>
</dbReference>
<feature type="region of interest" description="Disordered" evidence="9">
    <location>
        <begin position="554"/>
        <end position="586"/>
    </location>
</feature>
<comment type="similarity">
    <text evidence="1">Belongs to the TRAFAC class myosin-kinesin ATPase superfamily. Kinesin family. KIN-14 subfamily.</text>
</comment>
<dbReference type="SUPFAM" id="SSF52540">
    <property type="entry name" value="P-loop containing nucleoside triphosphate hydrolases"/>
    <property type="match status" value="1"/>
</dbReference>
<evidence type="ECO:0000256" key="6">
    <source>
        <dbReference type="ARBA" id="ARBA00023175"/>
    </source>
</evidence>
<dbReference type="Gramene" id="ESR46561">
    <property type="protein sequence ID" value="ESR46561"/>
    <property type="gene ID" value="CICLE_v10003680mg"/>
</dbReference>
<dbReference type="InterPro" id="IPR027640">
    <property type="entry name" value="Kinesin-like_fam"/>
</dbReference>
<dbReference type="GO" id="GO:0003777">
    <property type="term" value="F:microtubule motor activity"/>
    <property type="evidence" value="ECO:0007669"/>
    <property type="project" value="InterPro"/>
</dbReference>
<dbReference type="InParanoid" id="V4TAC7"/>
<feature type="region of interest" description="Disordered" evidence="9">
    <location>
        <begin position="1"/>
        <end position="22"/>
    </location>
</feature>
<evidence type="ECO:0000313" key="12">
    <source>
        <dbReference type="Proteomes" id="UP000030687"/>
    </source>
</evidence>
<organism evidence="11 12">
    <name type="scientific">Citrus clementina</name>
    <name type="common">Clementine</name>
    <name type="synonym">Citrus deliciosa x Citrus sinensis</name>
    <dbReference type="NCBI Taxonomy" id="85681"/>
    <lineage>
        <taxon>Eukaryota</taxon>
        <taxon>Viridiplantae</taxon>
        <taxon>Streptophyta</taxon>
        <taxon>Embryophyta</taxon>
        <taxon>Tracheophyta</taxon>
        <taxon>Spermatophyta</taxon>
        <taxon>Magnoliopsida</taxon>
        <taxon>eudicotyledons</taxon>
        <taxon>Gunneridae</taxon>
        <taxon>Pentapetalae</taxon>
        <taxon>rosids</taxon>
        <taxon>malvids</taxon>
        <taxon>Sapindales</taxon>
        <taxon>Rutaceae</taxon>
        <taxon>Aurantioideae</taxon>
        <taxon>Citrus</taxon>
    </lineage>
</organism>
<dbReference type="GO" id="GO:0005524">
    <property type="term" value="F:ATP binding"/>
    <property type="evidence" value="ECO:0007669"/>
    <property type="project" value="UniProtKB-UniRule"/>
</dbReference>
<evidence type="ECO:0000256" key="4">
    <source>
        <dbReference type="ARBA" id="ARBA00022840"/>
    </source>
</evidence>
<dbReference type="PANTHER" id="PTHR47972:SF2">
    <property type="entry name" value="KINESIN-LIKE PROTEIN KIN-14S"/>
    <property type="match status" value="1"/>
</dbReference>
<keyword evidence="2" id="KW-0493">Microtubule</keyword>
<dbReference type="PRINTS" id="PR00380">
    <property type="entry name" value="KINESINHEAVY"/>
</dbReference>
<evidence type="ECO:0000256" key="7">
    <source>
        <dbReference type="PROSITE-ProRule" id="PRU00283"/>
    </source>
</evidence>
<dbReference type="InterPro" id="IPR001752">
    <property type="entry name" value="Kinesin_motor_dom"/>
</dbReference>
<dbReference type="Proteomes" id="UP000030687">
    <property type="component" value="Unassembled WGS sequence"/>
</dbReference>
<dbReference type="Pfam" id="PF00225">
    <property type="entry name" value="Kinesin"/>
    <property type="match status" value="1"/>
</dbReference>
<feature type="region of interest" description="Disordered" evidence="9">
    <location>
        <begin position="866"/>
        <end position="915"/>
    </location>
</feature>
<dbReference type="OMA" id="NTEEVWE"/>
<evidence type="ECO:0000256" key="3">
    <source>
        <dbReference type="ARBA" id="ARBA00022741"/>
    </source>
</evidence>
<dbReference type="SMART" id="SM00129">
    <property type="entry name" value="KISc"/>
    <property type="match status" value="1"/>
</dbReference>
<keyword evidence="3 7" id="KW-0547">Nucleotide-binding</keyword>
<dbReference type="PANTHER" id="PTHR47972">
    <property type="entry name" value="KINESIN-LIKE PROTEIN KLP-3"/>
    <property type="match status" value="1"/>
</dbReference>
<feature type="non-terminal residue" evidence="11">
    <location>
        <position position="1"/>
    </location>
</feature>
<feature type="coiled-coil region" evidence="8">
    <location>
        <begin position="453"/>
        <end position="515"/>
    </location>
</feature>
<keyword evidence="12" id="KW-1185">Reference proteome</keyword>
<evidence type="ECO:0000256" key="1">
    <source>
        <dbReference type="ARBA" id="ARBA00010899"/>
    </source>
</evidence>
<dbReference type="eggNOG" id="KOG0239">
    <property type="taxonomic scope" value="Eukaryota"/>
</dbReference>
<dbReference type="KEGG" id="cic:CICLE_v10003680mg"/>
<protein>
    <recommendedName>
        <fullName evidence="10">Kinesin motor domain-containing protein</fullName>
    </recommendedName>
</protein>
<evidence type="ECO:0000256" key="9">
    <source>
        <dbReference type="SAM" id="MobiDB-lite"/>
    </source>
</evidence>
<evidence type="ECO:0000313" key="11">
    <source>
        <dbReference type="EMBL" id="ESR46561.1"/>
    </source>
</evidence>
<evidence type="ECO:0000256" key="2">
    <source>
        <dbReference type="ARBA" id="ARBA00022701"/>
    </source>
</evidence>
<dbReference type="FunFam" id="3.40.850.10:FF:000061">
    <property type="entry name" value="Kinesin-like protein"/>
    <property type="match status" value="1"/>
</dbReference>
<name>V4TAC7_CITCL</name>
<dbReference type="InterPro" id="IPR027417">
    <property type="entry name" value="P-loop_NTPase"/>
</dbReference>
<sequence>RVEDTKNSVDEDSVSNGRREFSPVQGPALPLLQKIACLSSEIENLKRDHTSLLHHVKSISTDSFPGPDVLDTLRLLNNEHELLKKKYVDVSSERKQLYNEVIELKGNIRVFCRCRPLNKAENANGSTSVVEFDSSQENELQIVSSDSSKKQFKFDYVFKPEDNQEAVFAQTKPVVTSVLDGYNVCIFAYGQTGTGKTFTMEGTPENRGVNYRTLEELFRVSKDRNGIMRYELFVSMLEVYNEKIRDLLVENSNQPPKKLEIKQAAEGGTQEVPGLTEAQVYGTEEVWELLKSGARVRSVGSTNANELSSRSHCLLRVTVKGENLINGQKTKSHLWLVDLAGSERVGKIEVDGERLKESQFINKSLSALGDVISALASKSGHIPYSAWSSLEEIILTGIQNEGGDCKTLMFVQISPSSSDLGETLCSLNFASRVRGIESGPARKQSDISELFKYKQMAEKLKQDEKETKKLQDNLQSVQLRLAAREHICRALQEKVKDLENQLAEERKTRIKQETRAFAATSTRSTLKQVAVKTKTEKKPPLAPSKMRMPLRRISNFVPPQSPRPPQKKNTMRTTMAASEGKENTQRTTMTAPTNAKMLMIPRRMSIAVRPTPSTTQAIQPKRRVSIATLRPETSSHMTTPLHTSLSRHQNGNAIGRQSLMRDPRKARYSKLFSPMPELNTALESTPTAMRCSSKFMGSPPTQAPGSWKPKHPTVVALQRKTLVTPPKQRKVLAPLNPMLLRETVKKVDKCMARLQELQYTVTGGTKMISGVSLSPRSTRGYLRTSLRCKQESLRMLPLENLPRENFQHLQEVSAIAIISILCEWRGMSLPAMLVGETVGEILQATQFAREIVAAVATKTKKITIEDPKTPVTEKRNHRPNPENTELRVRRKKEKQNKLQLIRSESDSPKRQRAQSRINFKVSPPKVIELDKENNRYLANRVSPRNKPWTKKTVMFPNPLFRATPSQQQKFCKTRSPVIARDKQPLFLSTPSSQQQKLSKIRSPVITRNKQTTPHKFLIKSPPSASKFQVKIKSPPVISSLSPTRSTNLSKKSPKLSTASKLRRSFSPSRLANRLVSPLKSRKTVQKCDGQMSGLKQRPTYVPKRFSMGRI</sequence>
<dbReference type="InterPro" id="IPR019821">
    <property type="entry name" value="Kinesin_motor_CS"/>
</dbReference>